<feature type="transmembrane region" description="Helical" evidence="8">
    <location>
        <begin position="189"/>
        <end position="209"/>
    </location>
</feature>
<feature type="transmembrane region" description="Helical" evidence="8">
    <location>
        <begin position="126"/>
        <end position="144"/>
    </location>
</feature>
<feature type="transmembrane region" description="Helical" evidence="8">
    <location>
        <begin position="294"/>
        <end position="314"/>
    </location>
</feature>
<keyword evidence="3 8" id="KW-0812">Transmembrane</keyword>
<comment type="subcellular location">
    <subcellularLocation>
        <location evidence="1">Membrane</location>
        <topology evidence="1">Multi-pass membrane protein</topology>
    </subcellularLocation>
</comment>
<evidence type="ECO:0000259" key="9">
    <source>
        <dbReference type="Pfam" id="PF00999"/>
    </source>
</evidence>
<dbReference type="EMBL" id="WIPF01000060">
    <property type="protein sequence ID" value="KAF3217126.1"/>
    <property type="molecule type" value="Genomic_DNA"/>
</dbReference>
<evidence type="ECO:0000256" key="3">
    <source>
        <dbReference type="ARBA" id="ARBA00022692"/>
    </source>
</evidence>
<evidence type="ECO:0000256" key="1">
    <source>
        <dbReference type="ARBA" id="ARBA00004141"/>
    </source>
</evidence>
<gene>
    <name evidence="10" type="primary">KHA1_1</name>
    <name evidence="10" type="ORF">TWF191_008805</name>
</gene>
<dbReference type="PANTHER" id="PTHR32468:SF0">
    <property type="entry name" value="K(+)_H(+) ANTIPORTER 1"/>
    <property type="match status" value="1"/>
</dbReference>
<dbReference type="GO" id="GO:0015297">
    <property type="term" value="F:antiporter activity"/>
    <property type="evidence" value="ECO:0007669"/>
    <property type="project" value="InterPro"/>
</dbReference>
<feature type="transmembrane region" description="Helical" evidence="8">
    <location>
        <begin position="335"/>
        <end position="362"/>
    </location>
</feature>
<feature type="transmembrane region" description="Helical" evidence="8">
    <location>
        <begin position="446"/>
        <end position="467"/>
    </location>
</feature>
<dbReference type="Gene3D" id="1.20.1530.20">
    <property type="match status" value="1"/>
</dbReference>
<reference evidence="10 11" key="1">
    <citation type="submission" date="2019-06" db="EMBL/GenBank/DDBJ databases">
        <authorList>
            <person name="Palmer J.M."/>
        </authorList>
    </citation>
    <scope>NUCLEOTIDE SEQUENCE [LARGE SCALE GENOMIC DNA]</scope>
    <source>
        <strain evidence="10 11">TWF191</strain>
    </source>
</reference>
<dbReference type="Pfam" id="PF00999">
    <property type="entry name" value="Na_H_Exchanger"/>
    <property type="match status" value="1"/>
</dbReference>
<evidence type="ECO:0000313" key="10">
    <source>
        <dbReference type="EMBL" id="KAF3217126.1"/>
    </source>
</evidence>
<feature type="domain" description="Cation/H+ exchanger transmembrane" evidence="9">
    <location>
        <begin position="106"/>
        <end position="494"/>
    </location>
</feature>
<feature type="region of interest" description="Disordered" evidence="7">
    <location>
        <begin position="571"/>
        <end position="601"/>
    </location>
</feature>
<keyword evidence="2" id="KW-0813">Transport</keyword>
<keyword evidence="5" id="KW-0406">Ion transport</keyword>
<accession>A0A7C8QKH8</accession>
<dbReference type="GO" id="GO:0016020">
    <property type="term" value="C:membrane"/>
    <property type="evidence" value="ECO:0007669"/>
    <property type="project" value="UniProtKB-SubCell"/>
</dbReference>
<evidence type="ECO:0000256" key="8">
    <source>
        <dbReference type="SAM" id="Phobius"/>
    </source>
</evidence>
<feature type="compositionally biased region" description="Basic and acidic residues" evidence="7">
    <location>
        <begin position="580"/>
        <end position="594"/>
    </location>
</feature>
<proteinExistence type="predicted"/>
<name>A0A7C8QKH8_ORBOL</name>
<comment type="caution">
    <text evidence="10">The sequence shown here is derived from an EMBL/GenBank/DDBJ whole genome shotgun (WGS) entry which is preliminary data.</text>
</comment>
<dbReference type="InterPro" id="IPR050794">
    <property type="entry name" value="CPA2_transporter"/>
</dbReference>
<feature type="transmembrane region" description="Helical" evidence="8">
    <location>
        <begin position="479"/>
        <end position="499"/>
    </location>
</feature>
<dbReference type="PANTHER" id="PTHR32468">
    <property type="entry name" value="CATION/H + ANTIPORTER"/>
    <property type="match status" value="1"/>
</dbReference>
<feature type="transmembrane region" description="Helical" evidence="8">
    <location>
        <begin position="229"/>
        <end position="252"/>
    </location>
</feature>
<feature type="transmembrane region" description="Helical" evidence="8">
    <location>
        <begin position="382"/>
        <end position="400"/>
    </location>
</feature>
<feature type="transmembrane region" description="Helical" evidence="8">
    <location>
        <begin position="156"/>
        <end position="177"/>
    </location>
</feature>
<dbReference type="GO" id="GO:1902600">
    <property type="term" value="P:proton transmembrane transport"/>
    <property type="evidence" value="ECO:0007669"/>
    <property type="project" value="InterPro"/>
</dbReference>
<dbReference type="AlphaFoldDB" id="A0A7C8QKH8"/>
<evidence type="ECO:0000256" key="7">
    <source>
        <dbReference type="SAM" id="MobiDB-lite"/>
    </source>
</evidence>
<dbReference type="InterPro" id="IPR006153">
    <property type="entry name" value="Cation/H_exchanger_TM"/>
</dbReference>
<organism evidence="10 11">
    <name type="scientific">Orbilia oligospora</name>
    <name type="common">Nematode-trapping fungus</name>
    <name type="synonym">Arthrobotrys oligospora</name>
    <dbReference type="NCBI Taxonomy" id="2813651"/>
    <lineage>
        <taxon>Eukaryota</taxon>
        <taxon>Fungi</taxon>
        <taxon>Dikarya</taxon>
        <taxon>Ascomycota</taxon>
        <taxon>Pezizomycotina</taxon>
        <taxon>Orbiliomycetes</taxon>
        <taxon>Orbiliales</taxon>
        <taxon>Orbiliaceae</taxon>
        <taxon>Orbilia</taxon>
    </lineage>
</organism>
<evidence type="ECO:0000313" key="11">
    <source>
        <dbReference type="Proteomes" id="UP000483672"/>
    </source>
</evidence>
<feature type="transmembrane region" description="Helical" evidence="8">
    <location>
        <begin position="97"/>
        <end position="114"/>
    </location>
</feature>
<evidence type="ECO:0000256" key="4">
    <source>
        <dbReference type="ARBA" id="ARBA00022989"/>
    </source>
</evidence>
<dbReference type="Proteomes" id="UP000483672">
    <property type="component" value="Unassembled WGS sequence"/>
</dbReference>
<evidence type="ECO:0000256" key="2">
    <source>
        <dbReference type="ARBA" id="ARBA00022448"/>
    </source>
</evidence>
<feature type="transmembrane region" description="Helical" evidence="8">
    <location>
        <begin position="412"/>
        <end position="434"/>
    </location>
</feature>
<feature type="transmembrane region" description="Helical" evidence="8">
    <location>
        <begin position="264"/>
        <end position="288"/>
    </location>
</feature>
<evidence type="ECO:0000256" key="6">
    <source>
        <dbReference type="ARBA" id="ARBA00023136"/>
    </source>
</evidence>
<evidence type="ECO:0000256" key="5">
    <source>
        <dbReference type="ARBA" id="ARBA00023065"/>
    </source>
</evidence>
<keyword evidence="6 8" id="KW-0472">Membrane</keyword>
<sequence>MRKRDYSHCTVAKTRVKISNFGATEWDRKRTLSAHSLAVPFCLADVPATLAGNEFSAMSSTITSAVAAATSAAPKVADQTGIIGGANPQHYNKNDPIVVFIVQVFIIVTLCRLLHLPLSKIRQPRVIAEVIGGIILGPTVMGRVPNFTTTIFPQEAMPNLNLVANLGLVLFLFLIGLEVDFRIMVENWRIALGVGSMGIALPFGLGAAISYGLYNEFGNDVGVNQNVNFGVFLLFVGVAFSITAFPVLCRILTELRLLGTNVGVIVLAAGSGDDVVGWILLALTVALVNAGTGITALYVLLVAVGYILFLFLAIKPAFHWYLRKTGNLKDPSQGALTVTLLLCLASAWFANVIGIHAIFGGFVVGLICPRDGGFAPAVAEKIEDLVTVLFLPLYFTLSGLRTNIGLLNSGIVWGYVFGVLLVAFFAKLTGAALAARFFKLQWRESLAVGALMQCKGLVELIVLNIGLNAGIISQRVFTIFVVMALVTTFATTPLVSFLYPEWYQKKCLAWRAGKINWDGTPTGASDDIDTQEPKVKTTVNKLTALLRLESLPSLMALILLLKGEKEAAAPAVHRSKTSKAGKDASESAKSDDGPAVKSRPLSPRFEVHGLRLRELDERTSAVMRVTEDSEPARDPVINFFKAFGRMNSMACVTNLAVIPGDSFSSALSDRAKDASSDLVVVPWSETGNLSDDYTYEETPDSRNQRFESGPYVSFVSSLIQGTASSVALFINRGFGGVGGIDISERRPKRRGSIISGAISRVKSGIEEPTLPILDLSHHVFFPFIGGADDRAALRFVLQLVNNNINVTATIIQVVQNSTSAAQTSTSSSTATQNDAAFYLQIAASLPDEIAARVVFETLETEQPIHTIVTRAKQEVGIIPDAGDLVVVGRSHIENYDSQIAGVTVETAPSVSIDARKTVGCVATSIIVSQVKASVLVYHSSQSGSSL</sequence>
<dbReference type="InterPro" id="IPR038770">
    <property type="entry name" value="Na+/solute_symporter_sf"/>
</dbReference>
<keyword evidence="4 8" id="KW-1133">Transmembrane helix</keyword>
<protein>
    <submittedName>
        <fullName evidence="10">K(+)/H(+) antiporter</fullName>
    </submittedName>
</protein>